<comment type="caution">
    <text evidence="2">The sequence shown here is derived from an EMBL/GenBank/DDBJ whole genome shotgun (WGS) entry which is preliminary data.</text>
</comment>
<evidence type="ECO:0000313" key="2">
    <source>
        <dbReference type="EMBL" id="RGE86370.1"/>
    </source>
</evidence>
<protein>
    <recommendedName>
        <fullName evidence="1">MobA/VirD2-like nuclease domain-containing protein</fullName>
    </recommendedName>
</protein>
<feature type="domain" description="MobA/VirD2-like nuclease" evidence="1">
    <location>
        <begin position="27"/>
        <end position="157"/>
    </location>
</feature>
<dbReference type="Gene3D" id="3.30.930.30">
    <property type="match status" value="1"/>
</dbReference>
<dbReference type="Pfam" id="PF03432">
    <property type="entry name" value="Relaxase"/>
    <property type="match status" value="1"/>
</dbReference>
<evidence type="ECO:0000313" key="3">
    <source>
        <dbReference type="Proteomes" id="UP000261080"/>
    </source>
</evidence>
<dbReference type="OrthoDB" id="9762440at2"/>
<gene>
    <name evidence="2" type="ORF">DW016_09870</name>
</gene>
<accession>A0A3E3K0N9</accession>
<proteinExistence type="predicted"/>
<sequence>MAITKLMHIKERKQGNPSAGLYACICYILNEEKTEHQIWIGGNCGTEAQEIYETMMDTKRDFEKLDGRQGYHFVLSFTKGEGNEGQVYQITKEFCEAYLGDAYDYVFAVHNDKEHLHAHICFNSVSRLTGYKYRYVKGDWEKQIQPMADRICEKHGLMKLQFQEERTGKQYGEYLAEKEGRMTWKKIIQMDIDYAISRSRTMEEFVAG</sequence>
<organism evidence="2 3">
    <name type="scientific">Sellimonas intestinalis</name>
    <dbReference type="NCBI Taxonomy" id="1653434"/>
    <lineage>
        <taxon>Bacteria</taxon>
        <taxon>Bacillati</taxon>
        <taxon>Bacillota</taxon>
        <taxon>Clostridia</taxon>
        <taxon>Lachnospirales</taxon>
        <taxon>Lachnospiraceae</taxon>
        <taxon>Sellimonas</taxon>
    </lineage>
</organism>
<dbReference type="RefSeq" id="WP_024733094.1">
    <property type="nucleotide sequence ID" value="NZ_CP094681.1"/>
</dbReference>
<dbReference type="InterPro" id="IPR005094">
    <property type="entry name" value="Endonuclease_MobA/VirD2"/>
</dbReference>
<dbReference type="EMBL" id="QVLX01000005">
    <property type="protein sequence ID" value="RGE86370.1"/>
    <property type="molecule type" value="Genomic_DNA"/>
</dbReference>
<keyword evidence="3" id="KW-1185">Reference proteome</keyword>
<dbReference type="GeneID" id="97193343"/>
<dbReference type="AlphaFoldDB" id="A0A3E3K0N9"/>
<dbReference type="PROSITE" id="PS51257">
    <property type="entry name" value="PROKAR_LIPOPROTEIN"/>
    <property type="match status" value="1"/>
</dbReference>
<dbReference type="Proteomes" id="UP000261080">
    <property type="component" value="Unassembled WGS sequence"/>
</dbReference>
<name>A0A3E3K0N9_9FIRM</name>
<reference evidence="2 3" key="1">
    <citation type="submission" date="2018-08" db="EMBL/GenBank/DDBJ databases">
        <title>A genome reference for cultivated species of the human gut microbiota.</title>
        <authorList>
            <person name="Zou Y."/>
            <person name="Xue W."/>
            <person name="Luo G."/>
        </authorList>
    </citation>
    <scope>NUCLEOTIDE SEQUENCE [LARGE SCALE GENOMIC DNA]</scope>
    <source>
        <strain evidence="2 3">AF37-2AT</strain>
    </source>
</reference>
<evidence type="ECO:0000259" key="1">
    <source>
        <dbReference type="Pfam" id="PF03432"/>
    </source>
</evidence>